<dbReference type="PANTHER" id="PTHR46696">
    <property type="entry name" value="P450, PUTATIVE (EUROFUNG)-RELATED"/>
    <property type="match status" value="1"/>
</dbReference>
<evidence type="ECO:0000256" key="2">
    <source>
        <dbReference type="RuleBase" id="RU000461"/>
    </source>
</evidence>
<dbReference type="PROSITE" id="PS00086">
    <property type="entry name" value="CYTOCHROME_P450"/>
    <property type="match status" value="1"/>
</dbReference>
<dbReference type="RefSeq" id="WP_169383508.1">
    <property type="nucleotide sequence ID" value="NZ_JAAXLA010000047.1"/>
</dbReference>
<dbReference type="Pfam" id="PF00067">
    <property type="entry name" value="p450"/>
    <property type="match status" value="1"/>
</dbReference>
<reference evidence="3 4" key="1">
    <citation type="submission" date="2020-04" db="EMBL/GenBank/DDBJ databases">
        <authorList>
            <person name="Klaysubun C."/>
            <person name="Duangmal K."/>
            <person name="Lipun K."/>
        </authorList>
    </citation>
    <scope>NUCLEOTIDE SEQUENCE [LARGE SCALE GENOMIC DNA]</scope>
    <source>
        <strain evidence="3 4">K10HN5</strain>
    </source>
</reference>
<dbReference type="Gene3D" id="1.10.630.10">
    <property type="entry name" value="Cytochrome P450"/>
    <property type="match status" value="1"/>
</dbReference>
<sequence>MTTTGPADLAPTTEDERALLDWLRTMRDEHPVWQDRYATWHVFRHADVEAVIRDPATFSSDTTRLVPAAAPVRRGMLTQIDPPEHRALRRVVSAAFTPRTVAALEPRIRTVTGQLLDAAGERFDLVDALAFPLPVIVIAELLGLPAEDRALFRTWADGLFAMQVDDPRDPALGQRIAAALAEITDYLTEHCRDRRTDPRADLISALVTAEVDGRRLDDEEAANFSMLLLLAGHITTTVLLGNAVRTFDEHPGVWDELRADPGLIPGAIEEVLRYRSPFTQVGRSTMHPVEVAGVSIPADVIVTPWLLSANRDPRAHPEPDRFDIRRGVGGGAQLAFGHGVHFCLGAPLARLEARVALEELTARHRALPLDHDTIAGTGGLRHYSRGILGTRNLPVHPVPA</sequence>
<protein>
    <submittedName>
        <fullName evidence="3">Cytochrome P450</fullName>
    </submittedName>
</protein>
<evidence type="ECO:0000313" key="4">
    <source>
        <dbReference type="Proteomes" id="UP000820669"/>
    </source>
</evidence>
<accession>A0ABX1SGW2</accession>
<dbReference type="SUPFAM" id="SSF48264">
    <property type="entry name" value="Cytochrome P450"/>
    <property type="match status" value="1"/>
</dbReference>
<dbReference type="PANTHER" id="PTHR46696:SF1">
    <property type="entry name" value="CYTOCHROME P450 YJIB-RELATED"/>
    <property type="match status" value="1"/>
</dbReference>
<evidence type="ECO:0000256" key="1">
    <source>
        <dbReference type="ARBA" id="ARBA00010617"/>
    </source>
</evidence>
<keyword evidence="2" id="KW-0479">Metal-binding</keyword>
<comment type="caution">
    <text evidence="3">The sequence shown here is derived from an EMBL/GenBank/DDBJ whole genome shotgun (WGS) entry which is preliminary data.</text>
</comment>
<keyword evidence="2" id="KW-0408">Iron</keyword>
<dbReference type="InterPro" id="IPR017972">
    <property type="entry name" value="Cyt_P450_CS"/>
</dbReference>
<organism evidence="3 4">
    <name type="scientific">Pseudonocardia acidicola</name>
    <dbReference type="NCBI Taxonomy" id="2724939"/>
    <lineage>
        <taxon>Bacteria</taxon>
        <taxon>Bacillati</taxon>
        <taxon>Actinomycetota</taxon>
        <taxon>Actinomycetes</taxon>
        <taxon>Pseudonocardiales</taxon>
        <taxon>Pseudonocardiaceae</taxon>
        <taxon>Pseudonocardia</taxon>
    </lineage>
</organism>
<comment type="similarity">
    <text evidence="1 2">Belongs to the cytochrome P450 family.</text>
</comment>
<name>A0ABX1SGW2_9PSEU</name>
<dbReference type="EMBL" id="JAAXLA010000047">
    <property type="protein sequence ID" value="NMI00028.1"/>
    <property type="molecule type" value="Genomic_DNA"/>
</dbReference>
<dbReference type="InterPro" id="IPR036396">
    <property type="entry name" value="Cyt_P450_sf"/>
</dbReference>
<proteinExistence type="inferred from homology"/>
<dbReference type="CDD" id="cd11032">
    <property type="entry name" value="P450_EryK-like"/>
    <property type="match status" value="1"/>
</dbReference>
<keyword evidence="2" id="KW-0503">Monooxygenase</keyword>
<dbReference type="PRINTS" id="PR00359">
    <property type="entry name" value="BP450"/>
</dbReference>
<keyword evidence="2" id="KW-0349">Heme</keyword>
<dbReference type="Proteomes" id="UP000820669">
    <property type="component" value="Unassembled WGS sequence"/>
</dbReference>
<dbReference type="InterPro" id="IPR002397">
    <property type="entry name" value="Cyt_P450_B"/>
</dbReference>
<keyword evidence="4" id="KW-1185">Reference proteome</keyword>
<gene>
    <name evidence="3" type="ORF">HF526_22345</name>
</gene>
<evidence type="ECO:0000313" key="3">
    <source>
        <dbReference type="EMBL" id="NMI00028.1"/>
    </source>
</evidence>
<keyword evidence="2" id="KW-0560">Oxidoreductase</keyword>
<dbReference type="InterPro" id="IPR001128">
    <property type="entry name" value="Cyt_P450"/>
</dbReference>